<keyword evidence="4" id="KW-0804">Transcription</keyword>
<dbReference type="EMBL" id="LT598491">
    <property type="protein sequence ID" value="SCW04468.1"/>
    <property type="molecule type" value="Genomic_DNA"/>
</dbReference>
<evidence type="ECO:0000256" key="3">
    <source>
        <dbReference type="ARBA" id="ARBA00023015"/>
    </source>
</evidence>
<protein>
    <submittedName>
        <fullName evidence="7">LAFE_0H14202g1_1</fullName>
    </submittedName>
</protein>
<dbReference type="OrthoDB" id="515064at2759"/>
<evidence type="ECO:0000256" key="4">
    <source>
        <dbReference type="ARBA" id="ARBA00023163"/>
    </source>
</evidence>
<keyword evidence="5" id="KW-0539">Nucleus</keyword>
<reference evidence="7 8" key="1">
    <citation type="submission" date="2016-03" db="EMBL/GenBank/DDBJ databases">
        <authorList>
            <person name="Devillers H."/>
        </authorList>
    </citation>
    <scope>NUCLEOTIDE SEQUENCE [LARGE SCALE GENOMIC DNA]</scope>
    <source>
        <strain evidence="7">CBS 6772</strain>
    </source>
</reference>
<feature type="compositionally biased region" description="Basic residues" evidence="6">
    <location>
        <begin position="596"/>
        <end position="606"/>
    </location>
</feature>
<dbReference type="GO" id="GO:0000228">
    <property type="term" value="C:nuclear chromosome"/>
    <property type="evidence" value="ECO:0007669"/>
    <property type="project" value="InterPro"/>
</dbReference>
<keyword evidence="8" id="KW-1185">Reference proteome</keyword>
<gene>
    <name evidence="7" type="ORF">LAFE_0H14202G</name>
</gene>
<dbReference type="Pfam" id="PF04855">
    <property type="entry name" value="SNF5"/>
    <property type="match status" value="1"/>
</dbReference>
<feature type="region of interest" description="Disordered" evidence="6">
    <location>
        <begin position="65"/>
        <end position="95"/>
    </location>
</feature>
<dbReference type="GO" id="GO:0006338">
    <property type="term" value="P:chromatin remodeling"/>
    <property type="evidence" value="ECO:0007669"/>
    <property type="project" value="InterPro"/>
</dbReference>
<evidence type="ECO:0000313" key="7">
    <source>
        <dbReference type="EMBL" id="SCW04468.1"/>
    </source>
</evidence>
<accession>A0A1G4MKV4</accession>
<comment type="similarity">
    <text evidence="2">Belongs to the SNF5 family.</text>
</comment>
<evidence type="ECO:0000313" key="8">
    <source>
        <dbReference type="Proteomes" id="UP000190831"/>
    </source>
</evidence>
<dbReference type="AlphaFoldDB" id="A0A1G4MKV4"/>
<feature type="region of interest" description="Disordered" evidence="6">
    <location>
        <begin position="588"/>
        <end position="622"/>
    </location>
</feature>
<feature type="region of interest" description="Disordered" evidence="6">
    <location>
        <begin position="184"/>
        <end position="212"/>
    </location>
</feature>
<dbReference type="InterPro" id="IPR006939">
    <property type="entry name" value="SNF5"/>
</dbReference>
<dbReference type="STRING" id="4955.A0A1G4MKV4"/>
<sequence>MNNTQANPFANIGTPSFSLSQVPQHILQNLTPVQLQMIQQKHQQLLMERQAMMQQQQQQQQQKQKRQQQLQMQHQQMQQQQIPPQQSTPQPQGIALNQSNIPLQQLSLAQRAQILKAKQQQLNSAQNQTVNSQAIPQTPINLPPQIAQLPPHMQQRVLGNLKQKAIANNNPAAAAAITAAQQQLAAQHQRQQSGSLSGARAPQQIPPQGPSIPTAAVSQGVIPKTQHVYQDPPEERMDSLNYWSEKIAKGETDLTEPDTTTLLYEQIIRRDHENSKQLMKERTGYEPFSKYGFSHKEYLTRLLHDLNYYKELKATRMKSITNTTQGVISKSIWGDGYSGYGNGFTNTITNVTTGLVGPSGRRIVQYSIKDIYEQAMNEANQELVPIRLEFDAERDKFSLRDTFVWNKLESVVKIEEFVAEMLQDYRFHNDEQFFETVVQSIKEQINEHQSDPFLENNRGQEGGDDLRIKIQIDVVVGQNQLIDAFEWDISNPNNSPEEFAESMCQELELPGEFATAIAHSIREQVHMYHKSLAVVGYQFDGSVVEDDDVRNRLLPIITLDEVLRNTSDTKVFTPNLLKVSNAELERLDKDKDRDTRRKRRQGRFNRRGAGSNTAVMQGDTALPDLSDVPKTFRIPIPSTILPGGVDLGPSVNSYDLHTTTEYRIRPPEKKPDFEPCQIIDHDPGNSLLVSIKLKKDLG</sequence>
<dbReference type="OMA" id="EQVHMYH"/>
<name>A0A1G4MKV4_LACFM</name>
<keyword evidence="3" id="KW-0805">Transcription regulation</keyword>
<comment type="subcellular location">
    <subcellularLocation>
        <location evidence="1">Nucleus</location>
    </subcellularLocation>
</comment>
<evidence type="ECO:0000256" key="2">
    <source>
        <dbReference type="ARBA" id="ARBA00010239"/>
    </source>
</evidence>
<dbReference type="Proteomes" id="UP000190831">
    <property type="component" value="Chromosome H"/>
</dbReference>
<evidence type="ECO:0000256" key="6">
    <source>
        <dbReference type="SAM" id="MobiDB-lite"/>
    </source>
</evidence>
<dbReference type="PANTHER" id="PTHR10019">
    <property type="entry name" value="SNF5"/>
    <property type="match status" value="1"/>
</dbReference>
<proteinExistence type="inferred from homology"/>
<evidence type="ECO:0000256" key="5">
    <source>
        <dbReference type="ARBA" id="ARBA00023242"/>
    </source>
</evidence>
<evidence type="ECO:0000256" key="1">
    <source>
        <dbReference type="ARBA" id="ARBA00004123"/>
    </source>
</evidence>
<feature type="compositionally biased region" description="Low complexity" evidence="6">
    <location>
        <begin position="65"/>
        <end position="92"/>
    </location>
</feature>
<organism evidence="7 8">
    <name type="scientific">Lachancea fermentati</name>
    <name type="common">Zygosaccharomyces fermentati</name>
    <dbReference type="NCBI Taxonomy" id="4955"/>
    <lineage>
        <taxon>Eukaryota</taxon>
        <taxon>Fungi</taxon>
        <taxon>Dikarya</taxon>
        <taxon>Ascomycota</taxon>
        <taxon>Saccharomycotina</taxon>
        <taxon>Saccharomycetes</taxon>
        <taxon>Saccharomycetales</taxon>
        <taxon>Saccharomycetaceae</taxon>
        <taxon>Lachancea</taxon>
    </lineage>
</organism>